<dbReference type="PANTHER" id="PTHR23359">
    <property type="entry name" value="NUCLEOTIDE KINASE"/>
    <property type="match status" value="1"/>
</dbReference>
<evidence type="ECO:0000256" key="8">
    <source>
        <dbReference type="ARBA" id="ARBA00048116"/>
    </source>
</evidence>
<keyword evidence="6 9" id="KW-0665">Pyrimidine biosynthesis</keyword>
<keyword evidence="4 9" id="KW-0418">Kinase</keyword>
<evidence type="ECO:0000313" key="11">
    <source>
        <dbReference type="Proteomes" id="UP000290288"/>
    </source>
</evidence>
<comment type="subcellular location">
    <subcellularLocation>
        <location evidence="9">Cytoplasm</location>
    </subcellularLocation>
    <subcellularLocation>
        <location evidence="9">Nucleus</location>
    </subcellularLocation>
    <text evidence="9">Predominantly cytoplasmic.</text>
</comment>
<feature type="binding site" evidence="9">
    <location>
        <position position="167"/>
    </location>
    <ligand>
        <name>a ribonucleoside 5'-phosphate</name>
        <dbReference type="ChEBI" id="CHEBI:58043"/>
    </ligand>
</feature>
<dbReference type="PRINTS" id="PR00094">
    <property type="entry name" value="ADENYLTKNASE"/>
</dbReference>
<organism evidence="10 11">
    <name type="scientific">Candolleomyces aberdarensis</name>
    <dbReference type="NCBI Taxonomy" id="2316362"/>
    <lineage>
        <taxon>Eukaryota</taxon>
        <taxon>Fungi</taxon>
        <taxon>Dikarya</taxon>
        <taxon>Basidiomycota</taxon>
        <taxon>Agaricomycotina</taxon>
        <taxon>Agaricomycetes</taxon>
        <taxon>Agaricomycetidae</taxon>
        <taxon>Agaricales</taxon>
        <taxon>Agaricineae</taxon>
        <taxon>Psathyrellaceae</taxon>
        <taxon>Candolleomyces</taxon>
    </lineage>
</organism>
<evidence type="ECO:0000256" key="5">
    <source>
        <dbReference type="ARBA" id="ARBA00022840"/>
    </source>
</evidence>
<dbReference type="NCBIfam" id="TIGR01359">
    <property type="entry name" value="UMP_CMP_kin_fam"/>
    <property type="match status" value="1"/>
</dbReference>
<dbReference type="FunFam" id="3.40.50.300:FF:000315">
    <property type="entry name" value="Adenylate kinase 1"/>
    <property type="match status" value="1"/>
</dbReference>
<dbReference type="PROSITE" id="PS00113">
    <property type="entry name" value="ADENYLATE_KINASE"/>
    <property type="match status" value="1"/>
</dbReference>
<dbReference type="Proteomes" id="UP000290288">
    <property type="component" value="Unassembled WGS sequence"/>
</dbReference>
<comment type="subunit">
    <text evidence="9">Monomer.</text>
</comment>
<keyword evidence="11" id="KW-1185">Reference proteome</keyword>
<feature type="binding site" evidence="9">
    <location>
        <begin position="25"/>
        <end position="30"/>
    </location>
    <ligand>
        <name>ATP</name>
        <dbReference type="ChEBI" id="CHEBI:30616"/>
    </ligand>
</feature>
<comment type="cofactor">
    <cofactor evidence="9">
        <name>Mg(2+)</name>
        <dbReference type="ChEBI" id="CHEBI:18420"/>
    </cofactor>
    <text evidence="9">Binds 1 Mg(2+) ion per monomer.</text>
</comment>
<feature type="binding site" evidence="9">
    <location>
        <position position="156"/>
    </location>
    <ligand>
        <name>a ribonucleoside 5'-phosphate</name>
        <dbReference type="ChEBI" id="CHEBI:58043"/>
    </ligand>
</feature>
<comment type="similarity">
    <text evidence="9">Belongs to the adenylate kinase family. UMP-CMP kinase subfamily.</text>
</comment>
<feature type="binding site" evidence="9">
    <location>
        <begin position="73"/>
        <end position="75"/>
    </location>
    <ligand>
        <name>a ribonucleoside 5'-phosphate</name>
        <dbReference type="ChEBI" id="CHEBI:58043"/>
    </ligand>
</feature>
<feature type="binding site" evidence="9">
    <location>
        <position position="51"/>
    </location>
    <ligand>
        <name>a ribonucleoside 5'-phosphate</name>
        <dbReference type="ChEBI" id="CHEBI:58043"/>
    </ligand>
</feature>
<dbReference type="SUPFAM" id="SSF52540">
    <property type="entry name" value="P-loop containing nucleoside triphosphate hydrolases"/>
    <property type="match status" value="1"/>
</dbReference>
<reference evidence="10 11" key="1">
    <citation type="submission" date="2019-01" db="EMBL/GenBank/DDBJ databases">
        <title>Draft genome sequence of Psathyrella aberdarensis IHI B618.</title>
        <authorList>
            <person name="Buettner E."/>
            <person name="Kellner H."/>
        </authorList>
    </citation>
    <scope>NUCLEOTIDE SEQUENCE [LARGE SCALE GENOMIC DNA]</scope>
    <source>
        <strain evidence="10 11">IHI B618</strain>
    </source>
</reference>
<dbReference type="GO" id="GO:0005634">
    <property type="term" value="C:nucleus"/>
    <property type="evidence" value="ECO:0007669"/>
    <property type="project" value="UniProtKB-SubCell"/>
</dbReference>
<dbReference type="CDD" id="cd01428">
    <property type="entry name" value="ADK"/>
    <property type="match status" value="1"/>
</dbReference>
<dbReference type="AlphaFoldDB" id="A0A4Q2D422"/>
<dbReference type="Gene3D" id="3.40.50.300">
    <property type="entry name" value="P-loop containing nucleotide triphosphate hydrolases"/>
    <property type="match status" value="1"/>
</dbReference>
<protein>
    <recommendedName>
        <fullName evidence="9">Uridylate kinase</fullName>
        <shortName evidence="9">UK</shortName>
        <ecNumber evidence="9">2.7.4.14</ecNumber>
    </recommendedName>
    <alternativeName>
        <fullName evidence="9">ATP:UMP phosphotransferase</fullName>
    </alternativeName>
    <alternativeName>
        <fullName evidence="9">Deoxycytidylate kinase</fullName>
        <shortName evidence="9">CK</shortName>
        <shortName evidence="9">dCMP kinase</shortName>
    </alternativeName>
    <alternativeName>
        <fullName evidence="9">Uridine monophosphate kinase</fullName>
        <shortName evidence="9">UMP kinase</shortName>
        <shortName evidence="9">UMPK</shortName>
    </alternativeName>
</protein>
<feature type="binding site" evidence="9">
    <location>
        <begin position="112"/>
        <end position="115"/>
    </location>
    <ligand>
        <name>a ribonucleoside 5'-phosphate</name>
        <dbReference type="ChEBI" id="CHEBI:58043"/>
    </ligand>
</feature>
<dbReference type="InterPro" id="IPR006266">
    <property type="entry name" value="UMP_CMP_kinase"/>
</dbReference>
<dbReference type="EMBL" id="SDEE01001091">
    <property type="protein sequence ID" value="RXW12875.1"/>
    <property type="molecule type" value="Genomic_DNA"/>
</dbReference>
<evidence type="ECO:0000256" key="3">
    <source>
        <dbReference type="ARBA" id="ARBA00022741"/>
    </source>
</evidence>
<dbReference type="GO" id="GO:0005737">
    <property type="term" value="C:cytoplasm"/>
    <property type="evidence" value="ECO:0007669"/>
    <property type="project" value="UniProtKB-SubCell"/>
</dbReference>
<evidence type="ECO:0000256" key="1">
    <source>
        <dbReference type="ARBA" id="ARBA00022490"/>
    </source>
</evidence>
<dbReference type="InterPro" id="IPR033690">
    <property type="entry name" value="Adenylat_kinase_CS"/>
</dbReference>
<dbReference type="OrthoDB" id="442176at2759"/>
<evidence type="ECO:0000256" key="6">
    <source>
        <dbReference type="ARBA" id="ARBA00022975"/>
    </source>
</evidence>
<evidence type="ECO:0000256" key="4">
    <source>
        <dbReference type="ARBA" id="ARBA00022777"/>
    </source>
</evidence>
<feature type="region of interest" description="LID" evidence="9">
    <location>
        <begin position="149"/>
        <end position="159"/>
    </location>
</feature>
<dbReference type="GO" id="GO:0006207">
    <property type="term" value="P:'de novo' pyrimidine nucleobase biosynthetic process"/>
    <property type="evidence" value="ECO:0007669"/>
    <property type="project" value="InterPro"/>
</dbReference>
<evidence type="ECO:0000313" key="10">
    <source>
        <dbReference type="EMBL" id="RXW12875.1"/>
    </source>
</evidence>
<comment type="domain">
    <text evidence="9">Consists of three domains, a large central CORE domain and two small peripheral domains, NMPbind and LID, which undergo movements during catalysis. The LID domain closes over the site of phosphoryl transfer upon ATP binding. Assembling and dissambling the active center during each catalytic cycle provides an effective means to prevent ATP hydrolysis.</text>
</comment>
<dbReference type="Pfam" id="PF00406">
    <property type="entry name" value="ADK"/>
    <property type="match status" value="1"/>
</dbReference>
<evidence type="ECO:0000256" key="2">
    <source>
        <dbReference type="ARBA" id="ARBA00022679"/>
    </source>
</evidence>
<keyword evidence="1 9" id="KW-0963">Cytoplasm</keyword>
<dbReference type="HAMAP" id="MF_03172">
    <property type="entry name" value="Adenylate_kinase_UMP_CMP_kin"/>
    <property type="match status" value="1"/>
</dbReference>
<evidence type="ECO:0000256" key="7">
    <source>
        <dbReference type="ARBA" id="ARBA00023242"/>
    </source>
</evidence>
<keyword evidence="7 9" id="KW-0539">Nucleus</keyword>
<evidence type="ECO:0000256" key="9">
    <source>
        <dbReference type="HAMAP-Rule" id="MF_03172"/>
    </source>
</evidence>
<dbReference type="GO" id="GO:0033862">
    <property type="term" value="F:UMP kinase activity"/>
    <property type="evidence" value="ECO:0007669"/>
    <property type="project" value="RHEA"/>
</dbReference>
<dbReference type="EC" id="2.7.4.14" evidence="9"/>
<gene>
    <name evidence="10" type="ORF">EST38_g12982</name>
</gene>
<feature type="binding site" evidence="9">
    <location>
        <position position="119"/>
    </location>
    <ligand>
        <name>a ribonucleoside 5'-phosphate</name>
        <dbReference type="ChEBI" id="CHEBI:58043"/>
    </ligand>
</feature>
<accession>A0A4Q2D422</accession>
<dbReference type="GO" id="GO:0005524">
    <property type="term" value="F:ATP binding"/>
    <property type="evidence" value="ECO:0007669"/>
    <property type="project" value="UniProtKB-KW"/>
</dbReference>
<dbReference type="STRING" id="2316362.A0A4Q2D422"/>
<comment type="function">
    <text evidence="9">Catalyzes the phosphorylation of pyrimidine nucleoside monophosphates at the expense of ATP. Plays an important role in de novo pyrimidine nucleotide biosynthesis. Has preference for UMP and dUMP as phosphate acceptors, but can also use CMP, dCMP and AMP.</text>
</comment>
<dbReference type="GO" id="GO:0006221">
    <property type="term" value="P:pyrimidine nucleotide biosynthetic process"/>
    <property type="evidence" value="ECO:0007669"/>
    <property type="project" value="UniProtKB-UniRule"/>
</dbReference>
<comment type="catalytic activity">
    <reaction evidence="8 9">
        <text>UMP + ATP = UDP + ADP</text>
        <dbReference type="Rhea" id="RHEA:24400"/>
        <dbReference type="ChEBI" id="CHEBI:30616"/>
        <dbReference type="ChEBI" id="CHEBI:57865"/>
        <dbReference type="ChEBI" id="CHEBI:58223"/>
        <dbReference type="ChEBI" id="CHEBI:456216"/>
        <dbReference type="EC" id="2.7.4.14"/>
    </reaction>
</comment>
<dbReference type="InterPro" id="IPR000850">
    <property type="entry name" value="Adenylat/UMP-CMP_kin"/>
</dbReference>
<dbReference type="InterPro" id="IPR027417">
    <property type="entry name" value="P-loop_NTPase"/>
</dbReference>
<feature type="region of interest" description="NMPbind" evidence="9">
    <location>
        <begin position="45"/>
        <end position="75"/>
    </location>
</feature>
<keyword evidence="3 9" id="KW-0547">Nucleotide-binding</keyword>
<proteinExistence type="inferred from homology"/>
<feature type="binding site" evidence="9">
    <location>
        <position position="150"/>
    </location>
    <ligand>
        <name>ATP</name>
        <dbReference type="ChEBI" id="CHEBI:30616"/>
    </ligand>
</feature>
<name>A0A4Q2D422_9AGAR</name>
<comment type="caution">
    <text evidence="10">The sequence shown here is derived from an EMBL/GenBank/DDBJ whole genome shotgun (WGS) entry which is preliminary data.</text>
</comment>
<feature type="binding site" evidence="9">
    <location>
        <position position="195"/>
    </location>
    <ligand>
        <name>ATP</name>
        <dbReference type="ChEBI" id="CHEBI:30616"/>
    </ligand>
</feature>
<dbReference type="HAMAP" id="MF_00235">
    <property type="entry name" value="Adenylate_kinase_Adk"/>
    <property type="match status" value="1"/>
</dbReference>
<keyword evidence="2 9" id="KW-0808">Transferase</keyword>
<keyword evidence="5 9" id="KW-0067">ATP-binding</keyword>
<sequence>MAIDNAPPTFDHSLITVIYVLGGPGAGKGTQCANLVKDFGFSHLSAGDLLRHEQNREGSEYGELIRTYIREGTIVPMEITIKLLENAMKAELEKGREGEGWANGKGRFLIDGFPRKMDQAMKFDETVCLASKVLFFTTTEEVMLARLLERGKTSGREDDNVESIKKRFRTYANDTMPVIEYYASQDKVAEIDSTASIEQVYEAAKAAVQNIFSQKDQTA</sequence>